<organism evidence="4 5">
    <name type="scientific">Jeotgalibaca ciconiae</name>
    <dbReference type="NCBI Taxonomy" id="2496265"/>
    <lineage>
        <taxon>Bacteria</taxon>
        <taxon>Bacillati</taxon>
        <taxon>Bacillota</taxon>
        <taxon>Bacilli</taxon>
        <taxon>Lactobacillales</taxon>
        <taxon>Carnobacteriaceae</taxon>
        <taxon>Jeotgalibaca</taxon>
    </lineage>
</organism>
<feature type="coiled-coil region" evidence="2">
    <location>
        <begin position="54"/>
        <end position="81"/>
    </location>
</feature>
<comment type="similarity">
    <text evidence="1">Belongs to the PspA/Vipp/IM30 family.</text>
</comment>
<accession>A0A3Q9BJS8</accession>
<dbReference type="Proteomes" id="UP000273326">
    <property type="component" value="Chromosome"/>
</dbReference>
<name>A0A3Q9BJS8_9LACT</name>
<feature type="compositionally biased region" description="Acidic residues" evidence="3">
    <location>
        <begin position="231"/>
        <end position="247"/>
    </location>
</feature>
<dbReference type="EMBL" id="CP034465">
    <property type="protein sequence ID" value="AZP03982.1"/>
    <property type="molecule type" value="Genomic_DNA"/>
</dbReference>
<gene>
    <name evidence="4" type="ORF">EJN90_04460</name>
</gene>
<protein>
    <submittedName>
        <fullName evidence="4">PspA/IM30 family protein</fullName>
    </submittedName>
</protein>
<feature type="coiled-coil region" evidence="2">
    <location>
        <begin position="115"/>
        <end position="142"/>
    </location>
</feature>
<dbReference type="PANTHER" id="PTHR31088">
    <property type="entry name" value="MEMBRANE-ASSOCIATED PROTEIN VIPP1, CHLOROPLASTIC"/>
    <property type="match status" value="1"/>
</dbReference>
<evidence type="ECO:0000313" key="5">
    <source>
        <dbReference type="Proteomes" id="UP000273326"/>
    </source>
</evidence>
<evidence type="ECO:0000256" key="1">
    <source>
        <dbReference type="ARBA" id="ARBA00043985"/>
    </source>
</evidence>
<dbReference type="KEGG" id="jeh:EJN90_04460"/>
<reference evidence="5" key="1">
    <citation type="submission" date="2018-12" db="EMBL/GenBank/DDBJ databases">
        <title>Complete genome sequencing of Jeotgalibaca sp. H21T32.</title>
        <authorList>
            <person name="Bae J.-W."/>
            <person name="Lee S.-Y."/>
        </authorList>
    </citation>
    <scope>NUCLEOTIDE SEQUENCE [LARGE SCALE GENOMIC DNA]</scope>
    <source>
        <strain evidence="5">H21T32</strain>
    </source>
</reference>
<feature type="region of interest" description="Disordered" evidence="3">
    <location>
        <begin position="182"/>
        <end position="247"/>
    </location>
</feature>
<feature type="compositionally biased region" description="Basic and acidic residues" evidence="3">
    <location>
        <begin position="193"/>
        <end position="204"/>
    </location>
</feature>
<dbReference type="OrthoDB" id="9779630at2"/>
<keyword evidence="5" id="KW-1185">Reference proteome</keyword>
<evidence type="ECO:0000256" key="2">
    <source>
        <dbReference type="SAM" id="Coils"/>
    </source>
</evidence>
<sequence length="247" mass="27758">MSILNRFTDIISANINAVIDRMEDPEKMIDQYLRNMMNDLAEVKQSTAGVMAEEKRAKREVDENEAEVQKYEQLAKKALESGNDDDARVFLSKKQEIENVGSGLATAYASAHENAVKMRQMHDKLADDIEKLRQRRAMIKGKMSVAKTQEKLNDVSQSVTKTQGAMGSFKRMEDKANRMLDEANAMSELDSEPIDKAKELEEKYATQTSAAVEDELTRMKRDLGLAPANDDTAETDVIADENEDTVE</sequence>
<dbReference type="PANTHER" id="PTHR31088:SF6">
    <property type="entry name" value="PHAGE SHOCK PROTEIN A"/>
    <property type="match status" value="1"/>
</dbReference>
<dbReference type="RefSeq" id="WP_126109060.1">
    <property type="nucleotide sequence ID" value="NZ_CP034465.1"/>
</dbReference>
<dbReference type="InterPro" id="IPR007157">
    <property type="entry name" value="PspA_VIPP1"/>
</dbReference>
<proteinExistence type="inferred from homology"/>
<evidence type="ECO:0000256" key="3">
    <source>
        <dbReference type="SAM" id="MobiDB-lite"/>
    </source>
</evidence>
<dbReference type="AlphaFoldDB" id="A0A3Q9BJS8"/>
<evidence type="ECO:0000313" key="4">
    <source>
        <dbReference type="EMBL" id="AZP03982.1"/>
    </source>
</evidence>
<keyword evidence="2" id="KW-0175">Coiled coil</keyword>
<dbReference type="Pfam" id="PF04012">
    <property type="entry name" value="PspA_IM30"/>
    <property type="match status" value="1"/>
</dbReference>